<feature type="region of interest" description="Disordered" evidence="1">
    <location>
        <begin position="132"/>
        <end position="162"/>
    </location>
</feature>
<dbReference type="EMBL" id="JABDTM020025150">
    <property type="protein sequence ID" value="KAH0813579.1"/>
    <property type="molecule type" value="Genomic_DNA"/>
</dbReference>
<dbReference type="InterPro" id="IPR001888">
    <property type="entry name" value="Transposase_1"/>
</dbReference>
<dbReference type="AlphaFoldDB" id="A0A8J6L8L6"/>
<dbReference type="Gene3D" id="3.30.420.10">
    <property type="entry name" value="Ribonuclease H-like superfamily/Ribonuclease H"/>
    <property type="match status" value="1"/>
</dbReference>
<name>A0A8J6L8L6_TENMO</name>
<reference evidence="2" key="2">
    <citation type="submission" date="2021-08" db="EMBL/GenBank/DDBJ databases">
        <authorList>
            <person name="Eriksson T."/>
        </authorList>
    </citation>
    <scope>NUCLEOTIDE SEQUENCE</scope>
    <source>
        <strain evidence="2">Stoneville</strain>
        <tissue evidence="2">Whole head</tissue>
    </source>
</reference>
<reference evidence="2" key="1">
    <citation type="journal article" date="2020" name="J Insects Food Feed">
        <title>The yellow mealworm (Tenebrio molitor) genome: a resource for the emerging insects as food and feed industry.</title>
        <authorList>
            <person name="Eriksson T."/>
            <person name="Andere A."/>
            <person name="Kelstrup H."/>
            <person name="Emery V."/>
            <person name="Picard C."/>
        </authorList>
    </citation>
    <scope>NUCLEOTIDE SEQUENCE</scope>
    <source>
        <strain evidence="2">Stoneville</strain>
        <tissue evidence="2">Whole head</tissue>
    </source>
</reference>
<comment type="caution">
    <text evidence="2">The sequence shown here is derived from an EMBL/GenBank/DDBJ whole genome shotgun (WGS) entry which is preliminary data.</text>
</comment>
<dbReference type="InterPro" id="IPR052709">
    <property type="entry name" value="Transposase-MT_Hybrid"/>
</dbReference>
<feature type="compositionally biased region" description="Basic and acidic residues" evidence="1">
    <location>
        <begin position="132"/>
        <end position="156"/>
    </location>
</feature>
<dbReference type="InterPro" id="IPR036397">
    <property type="entry name" value="RNaseH_sf"/>
</dbReference>
<protein>
    <recommendedName>
        <fullName evidence="4">Histone-lysine N-methyltransferase SETMAR</fullName>
    </recommendedName>
</protein>
<organism evidence="2 3">
    <name type="scientific">Tenebrio molitor</name>
    <name type="common">Yellow mealworm beetle</name>
    <dbReference type="NCBI Taxonomy" id="7067"/>
    <lineage>
        <taxon>Eukaryota</taxon>
        <taxon>Metazoa</taxon>
        <taxon>Ecdysozoa</taxon>
        <taxon>Arthropoda</taxon>
        <taxon>Hexapoda</taxon>
        <taxon>Insecta</taxon>
        <taxon>Pterygota</taxon>
        <taxon>Neoptera</taxon>
        <taxon>Endopterygota</taxon>
        <taxon>Coleoptera</taxon>
        <taxon>Polyphaga</taxon>
        <taxon>Cucujiformia</taxon>
        <taxon>Tenebrionidae</taxon>
        <taxon>Tenebrio</taxon>
    </lineage>
</organism>
<dbReference type="Proteomes" id="UP000719412">
    <property type="component" value="Unassembled WGS sequence"/>
</dbReference>
<dbReference type="Pfam" id="PF01359">
    <property type="entry name" value="Transposase_1"/>
    <property type="match status" value="1"/>
</dbReference>
<feature type="region of interest" description="Disordered" evidence="1">
    <location>
        <begin position="256"/>
        <end position="288"/>
    </location>
</feature>
<evidence type="ECO:0000313" key="2">
    <source>
        <dbReference type="EMBL" id="KAH0813579.1"/>
    </source>
</evidence>
<gene>
    <name evidence="2" type="ORF">GEV33_009212</name>
</gene>
<dbReference type="GO" id="GO:0003676">
    <property type="term" value="F:nucleic acid binding"/>
    <property type="evidence" value="ECO:0007669"/>
    <property type="project" value="InterPro"/>
</dbReference>
<evidence type="ECO:0000313" key="3">
    <source>
        <dbReference type="Proteomes" id="UP000719412"/>
    </source>
</evidence>
<feature type="compositionally biased region" description="Basic and acidic residues" evidence="1">
    <location>
        <begin position="256"/>
        <end position="274"/>
    </location>
</feature>
<keyword evidence="3" id="KW-1185">Reference proteome</keyword>
<evidence type="ECO:0000256" key="1">
    <source>
        <dbReference type="SAM" id="MobiDB-lite"/>
    </source>
</evidence>
<dbReference type="PANTHER" id="PTHR46060:SF1">
    <property type="entry name" value="MARINER MOS1 TRANSPOSASE-LIKE PROTEIN"/>
    <property type="match status" value="1"/>
</dbReference>
<proteinExistence type="predicted"/>
<accession>A0A8J6L8L6</accession>
<evidence type="ECO:0008006" key="4">
    <source>
        <dbReference type="Google" id="ProtNLM"/>
    </source>
</evidence>
<sequence length="776" mass="91281">MMKNLGKYVRKKKLEVEKTKMMVFDKRKRKRERNSGSEFRRRIMMFESMLENILMYGAEIWGWKEQEEVEKYLMGVLGVDRETPGYIVREECKRSSMRVKGGKRAAKFQDKMVGTEECRILTECWKEKKKKTQGEGEREILSEKRTSKQEGKEPKNPDTTGSMRVYDMISEYLGREIAKERKMMPRFRCGNEEGENRYWMEGEGAEDAECAMRRVGNYNNLKTEWRRNEEKGDYRFFSRGRNVGWRKWRQRKWTKESGIRKEGQRGTQERRYEGEATSNSDNEDGKSEGVILERNSGFKKEKEEDFWDYVRQFEIAWDSLPYIFDMVTKPHSLQLNQILWQPTRVIQKSQYIFPMERSSRAPVTSVLHRREKLFWILSRRRHQNVQDDPFSRKSHGICFWDRMGFLLVDFMPKGTTTNAEAYCNTLKKKLRRAIQNRRRGMLTRGVSLLHDNARPHTAPVSQELLTSFVWDIVTHSPYSPDLAPSDYHFFTKLKEFLGGKRFSNDQEVEKAVKKWLKELAVEVYDTGIQKLVPRLQKCLDLDDDYVEKKFNIFVNDCAHHVVEMDDEEFCVPDDVLEEASAAKYQMVPTKSKLRYQKELEIFTQWQTEIKGKDESSISAVVIFNVEEYTVLVITPQDQDSDLLPMTNHMRDFRTGRNRPRLRIPRVGIPHAAISRIKVDLATTNSVGNQIVRIRRERVHKIQYRDESKALSHRTGCPLAGSYPRGLGKRVTPASTRLRAEDVCTFTIHPLLQAICARCNRVCVERGGSRKLPFLDW</sequence>
<dbReference type="PANTHER" id="PTHR46060">
    <property type="entry name" value="MARINER MOS1 TRANSPOSASE-LIKE PROTEIN"/>
    <property type="match status" value="1"/>
</dbReference>